<dbReference type="PROSITE" id="PS50920">
    <property type="entry name" value="SOLCAR"/>
    <property type="match status" value="1"/>
</dbReference>
<dbReference type="Proteomes" id="UP000887564">
    <property type="component" value="Unplaced"/>
</dbReference>
<evidence type="ECO:0000256" key="6">
    <source>
        <dbReference type="ARBA" id="ARBA00022989"/>
    </source>
</evidence>
<protein>
    <submittedName>
        <fullName evidence="12">Uncharacterized protein</fullName>
    </submittedName>
</protein>
<dbReference type="AlphaFoldDB" id="A0A914R7J9"/>
<accession>A0A914R7J9</accession>
<evidence type="ECO:0000256" key="5">
    <source>
        <dbReference type="ARBA" id="ARBA00022737"/>
    </source>
</evidence>
<dbReference type="Gene3D" id="1.50.40.10">
    <property type="entry name" value="Mitochondrial carrier domain"/>
    <property type="match status" value="1"/>
</dbReference>
<evidence type="ECO:0000256" key="3">
    <source>
        <dbReference type="ARBA" id="ARBA00022448"/>
    </source>
</evidence>
<evidence type="ECO:0000313" key="11">
    <source>
        <dbReference type="Proteomes" id="UP000887564"/>
    </source>
</evidence>
<keyword evidence="6 10" id="KW-1133">Transmembrane helix</keyword>
<keyword evidence="3 9" id="KW-0813">Transport</keyword>
<comment type="similarity">
    <text evidence="2 9">Belongs to the mitochondrial carrier (TC 2.A.29) family.</text>
</comment>
<evidence type="ECO:0000256" key="10">
    <source>
        <dbReference type="SAM" id="Phobius"/>
    </source>
</evidence>
<evidence type="ECO:0000256" key="1">
    <source>
        <dbReference type="ARBA" id="ARBA00004141"/>
    </source>
</evidence>
<dbReference type="InterPro" id="IPR018108">
    <property type="entry name" value="MCP_transmembrane"/>
</dbReference>
<dbReference type="GO" id="GO:0055085">
    <property type="term" value="P:transmembrane transport"/>
    <property type="evidence" value="ECO:0007669"/>
    <property type="project" value="InterPro"/>
</dbReference>
<evidence type="ECO:0000313" key="12">
    <source>
        <dbReference type="WBParaSite" id="PEQ_0000243101-mRNA-1"/>
    </source>
</evidence>
<keyword evidence="7 8" id="KW-0472">Membrane</keyword>
<proteinExistence type="inferred from homology"/>
<dbReference type="InterPro" id="IPR044712">
    <property type="entry name" value="SLC25A32-like"/>
</dbReference>
<name>A0A914R7J9_PAREQ</name>
<keyword evidence="4 8" id="KW-0812">Transmembrane</keyword>
<comment type="subcellular location">
    <subcellularLocation>
        <location evidence="1">Membrane</location>
        <topology evidence="1">Multi-pass membrane protein</topology>
    </subcellularLocation>
</comment>
<evidence type="ECO:0000256" key="7">
    <source>
        <dbReference type="ARBA" id="ARBA00023136"/>
    </source>
</evidence>
<dbReference type="PANTHER" id="PTHR45683">
    <property type="entry name" value="MITOCHONDRIAL NICOTINAMIDE ADENINE DINUCLEOTIDE TRANSPORTER 1-RELATED-RELATED"/>
    <property type="match status" value="1"/>
</dbReference>
<feature type="repeat" description="Solcar" evidence="8">
    <location>
        <begin position="1"/>
        <end position="85"/>
    </location>
</feature>
<organism evidence="11 12">
    <name type="scientific">Parascaris equorum</name>
    <name type="common">Equine roundworm</name>
    <dbReference type="NCBI Taxonomy" id="6256"/>
    <lineage>
        <taxon>Eukaryota</taxon>
        <taxon>Metazoa</taxon>
        <taxon>Ecdysozoa</taxon>
        <taxon>Nematoda</taxon>
        <taxon>Chromadorea</taxon>
        <taxon>Rhabditida</taxon>
        <taxon>Spirurina</taxon>
        <taxon>Ascaridomorpha</taxon>
        <taxon>Ascaridoidea</taxon>
        <taxon>Ascarididae</taxon>
        <taxon>Parascaris</taxon>
    </lineage>
</organism>
<keyword evidence="5" id="KW-0677">Repeat</keyword>
<dbReference type="WBParaSite" id="PEQ_0000243101-mRNA-1">
    <property type="protein sequence ID" value="PEQ_0000243101-mRNA-1"/>
    <property type="gene ID" value="PEQ_0000243101"/>
</dbReference>
<dbReference type="InterPro" id="IPR023395">
    <property type="entry name" value="MCP_dom_sf"/>
</dbReference>
<dbReference type="SUPFAM" id="SSF103506">
    <property type="entry name" value="Mitochondrial carrier"/>
    <property type="match status" value="1"/>
</dbReference>
<dbReference type="GO" id="GO:0016020">
    <property type="term" value="C:membrane"/>
    <property type="evidence" value="ECO:0007669"/>
    <property type="project" value="UniProtKB-SubCell"/>
</dbReference>
<evidence type="ECO:0000256" key="9">
    <source>
        <dbReference type="RuleBase" id="RU000488"/>
    </source>
</evidence>
<sequence length="95" mass="10708">MTSREHLVGGFAGGVVSTLVCHPLDLLRIRYSGDRPQYHSYWHATKSIVKAEGFRGLYQGLTPNLVGAALSWGLYFDLYVLLILLLSYLIFYQSI</sequence>
<dbReference type="Pfam" id="PF00153">
    <property type="entry name" value="Mito_carr"/>
    <property type="match status" value="1"/>
</dbReference>
<reference evidence="12" key="1">
    <citation type="submission" date="2022-11" db="UniProtKB">
        <authorList>
            <consortium name="WormBaseParasite"/>
        </authorList>
    </citation>
    <scope>IDENTIFICATION</scope>
</reference>
<dbReference type="GO" id="GO:0006862">
    <property type="term" value="P:nucleotide transport"/>
    <property type="evidence" value="ECO:0007669"/>
    <property type="project" value="InterPro"/>
</dbReference>
<evidence type="ECO:0000256" key="8">
    <source>
        <dbReference type="PROSITE-ProRule" id="PRU00282"/>
    </source>
</evidence>
<evidence type="ECO:0000256" key="2">
    <source>
        <dbReference type="ARBA" id="ARBA00006375"/>
    </source>
</evidence>
<feature type="transmembrane region" description="Helical" evidence="10">
    <location>
        <begin position="72"/>
        <end position="91"/>
    </location>
</feature>
<keyword evidence="11" id="KW-1185">Reference proteome</keyword>
<evidence type="ECO:0000256" key="4">
    <source>
        <dbReference type="ARBA" id="ARBA00022692"/>
    </source>
</evidence>